<organism evidence="1 2">
    <name type="scientific">Camellia lanceoleosa</name>
    <dbReference type="NCBI Taxonomy" id="1840588"/>
    <lineage>
        <taxon>Eukaryota</taxon>
        <taxon>Viridiplantae</taxon>
        <taxon>Streptophyta</taxon>
        <taxon>Embryophyta</taxon>
        <taxon>Tracheophyta</taxon>
        <taxon>Spermatophyta</taxon>
        <taxon>Magnoliopsida</taxon>
        <taxon>eudicotyledons</taxon>
        <taxon>Gunneridae</taxon>
        <taxon>Pentapetalae</taxon>
        <taxon>asterids</taxon>
        <taxon>Ericales</taxon>
        <taxon>Theaceae</taxon>
        <taxon>Camellia</taxon>
    </lineage>
</organism>
<reference evidence="1 2" key="1">
    <citation type="journal article" date="2022" name="Plant J.">
        <title>Chromosome-level genome of Camellia lanceoleosa provides a valuable resource for understanding genome evolution and self-incompatibility.</title>
        <authorList>
            <person name="Gong W."/>
            <person name="Xiao S."/>
            <person name="Wang L."/>
            <person name="Liao Z."/>
            <person name="Chang Y."/>
            <person name="Mo W."/>
            <person name="Hu G."/>
            <person name="Li W."/>
            <person name="Zhao G."/>
            <person name="Zhu H."/>
            <person name="Hu X."/>
            <person name="Ji K."/>
            <person name="Xiang X."/>
            <person name="Song Q."/>
            <person name="Yuan D."/>
            <person name="Jin S."/>
            <person name="Zhang L."/>
        </authorList>
    </citation>
    <scope>NUCLEOTIDE SEQUENCE [LARGE SCALE GENOMIC DNA]</scope>
    <source>
        <strain evidence="1">SQ_2022a</strain>
    </source>
</reference>
<protein>
    <submittedName>
        <fullName evidence="1">Receptor-like protein kinase ANXUR1</fullName>
    </submittedName>
</protein>
<accession>A0ACC0FQ19</accession>
<dbReference type="EMBL" id="CM045770">
    <property type="protein sequence ID" value="KAI7990913.1"/>
    <property type="molecule type" value="Genomic_DNA"/>
</dbReference>
<sequence>MPTNTQILLSVIYISIVFNSLKALSSEPNPLALSCGNKDGGTDDDGRKWESDSKYLVSSAKSVEVVAQTQDPSLTSPIPYMNARIFTSETTYKFTVNESSRYFLRLHFYPSSYPNFNTTNSYFSVVADKVTLLNNFSASIAAQALTQAYIMKEFSLAPLNTDSLSVTFKPSDKYNGSFAFVNGLELIPSPNLFDSASMVGFDDQPLDVTSANVQTMWRLNVGGQYIPPTNDSSGLARSWYDDSPYIFGAASGVTSEAANNVTIQYRKFSASIAPVDVYRTSRQMGLDGNVTRNFNLTWIFQVDANFTYLVRLHFCEYELSKINERVFDIFINNQTAMKNADVIAWSSKKDVPFYKDYAIYVPDGPSDEMLWLALWPDNSMRPHYLDAILNGLEIFKLSDANSNLAGPNPTISDMMQKQLVENTNKTFSTDEAKKIYTTALIGGAAGGAVAFAFVAAMFIGYKRKQMLSGGDTHTSSWLPIYSSSQASVSKSTISGKSPGSTHISSDAASNCRFFSLAEIKQATKNFDESYVIGVGGFGKVILIYYPRLGSRRLLSLLQKRVKECLGIKKDTNYLTLMAVDRSKRHQVSATPPPRTLNVHKFAESRAAELETLHSIVSNRVNNDFRCQRNKRRRTTGFDNRVAKKRHRKRQKLGVVGLSSAVVSEKGQEKVPRRIRRRNELRKNPETGYCTSGDGTKRLRTHVWHAKRFAMTKLWGFHLPLGLQGRGRGSRALLKRFKDGVLIHDASYYGAVQLEGPQNSLLQMLSTVLVPSQSSQSEDIYLSVLSGATYGSAMLHHVGAPVSAAVAPVTYMWRSFHNANGYDEPQEIEESSFFRQLWVWIHAAAFSEGVDALKLACQKQMDDTGVSINCISLEGKLAKLEVMGSKAIHLLQKILHPVTSIAENCEQLGKCSDMEADIETCVKKSSAIIALTVSDPRALPEKKVELVPKTTSKLGYNREDDEGKEFSASGKNTELFSSASLKLQEDSAPSDSMDLWDASKGILPPVEENVLCMEKHQQQLAFFCLGNTNLGKQNASNGELCCRLCPILLLNHSNEKGSIVSLSIILPLSWVKAFWVPLISGGACAIGLREKHWIACEVGLPCFPSAFPDCNAYSCFMATKAAASDEKMELRPPAMRPVRVPIPPPWESVRFALDEESIRLKDAQPNSEEPCAMMVDENSLTNSDCGKNNVVAPNHSGFSFEGFVARTSNMLTRFLSEIHGDHLLLFPDMKNNIAKFMEDKSRLSQCPNGTTTLINNGQRLCFLRVLLHAYKGGVFEEGAVVCAPHYSDINLWTSRSDNNKEELHIPQSFVASCFEQQPSGKWELQIPKGPVARASHRWPIGFVTTGFVRGSKRPSAEALCEAILLARLREEQWKEMPVKQRRKEIYVLVRNLRSTAYRLALATIVLEQQEDDLVFIPNSQRFTFRLCEDLRDIVEGRVRFTRHGEDQTASSATTKQEEEGHWSQRSRIQTDDRLSSFEGDNTIADVKKSDVPRYAVLKTSKGLITVELYKEGSPEVVDEFIDLCQRGHFKGMPFHHVIKNFVIQGGNSDQPGATEDWTLRGKHSSQLDTSVKHEAFMLGTSKAKHDKEAFELFITTAPIPDLNEKVIVFGRVIRGEDVVQEIEEVDTDEHYQPKSSIGIIEVTLKQKV</sequence>
<evidence type="ECO:0000313" key="1">
    <source>
        <dbReference type="EMBL" id="KAI7990913.1"/>
    </source>
</evidence>
<evidence type="ECO:0000313" key="2">
    <source>
        <dbReference type="Proteomes" id="UP001060215"/>
    </source>
</evidence>
<gene>
    <name evidence="1" type="ORF">LOK49_LG12G00975</name>
</gene>
<dbReference type="Proteomes" id="UP001060215">
    <property type="component" value="Chromosome 13"/>
</dbReference>
<keyword evidence="2" id="KW-1185">Reference proteome</keyword>
<name>A0ACC0FQ19_9ERIC</name>
<proteinExistence type="predicted"/>
<comment type="caution">
    <text evidence="1">The sequence shown here is derived from an EMBL/GenBank/DDBJ whole genome shotgun (WGS) entry which is preliminary data.</text>
</comment>